<reference evidence="2 3" key="1">
    <citation type="submission" date="2019-06" db="EMBL/GenBank/DDBJ databases">
        <title>Quisquiliibacterium sp. nov., isolated from a maize field.</title>
        <authorList>
            <person name="Lin S.-Y."/>
            <person name="Tsai C.-F."/>
            <person name="Young C.-C."/>
        </authorList>
    </citation>
    <scope>NUCLEOTIDE SEQUENCE [LARGE SCALE GENOMIC DNA]</scope>
    <source>
        <strain evidence="2 3">CC-CFT501</strain>
    </source>
</reference>
<evidence type="ECO:0000313" key="2">
    <source>
        <dbReference type="EMBL" id="TXL67057.1"/>
    </source>
</evidence>
<protein>
    <submittedName>
        <fullName evidence="2">Uncharacterized protein</fullName>
    </submittedName>
</protein>
<dbReference type="EMBL" id="VDUY01000002">
    <property type="protein sequence ID" value="TXL67057.1"/>
    <property type="molecule type" value="Genomic_DNA"/>
</dbReference>
<gene>
    <name evidence="2" type="ORF">FHP08_05415</name>
</gene>
<evidence type="ECO:0000256" key="1">
    <source>
        <dbReference type="SAM" id="SignalP"/>
    </source>
</evidence>
<sequence length="225" mass="23945">MKLALQAPWFAGLLVAGALAASAESRIECAGTSVSARAPDRETAMHACEAAAAATRFLSGMGLDVSAPIELRIVAALPDGVGASAIGCFVREQRTAWVLIESECRNPAAVFELPMSKALHRSVVAHEIGHAIAGANFSVARPEPVAQEYIAYVTQLATMPPELRNRVLERYPRSSSEGPGHLNGPVYLMDPSRFAAIAWRHHLGPDGGAAFIRRVLDGRALADVW</sequence>
<dbReference type="Proteomes" id="UP000321548">
    <property type="component" value="Unassembled WGS sequence"/>
</dbReference>
<dbReference type="InterPro" id="IPR046579">
    <property type="entry name" value="DUF6639"/>
</dbReference>
<dbReference type="RefSeq" id="WP_147703306.1">
    <property type="nucleotide sequence ID" value="NZ_VDUY01000002.1"/>
</dbReference>
<proteinExistence type="predicted"/>
<accession>A0A5C8P1B8</accession>
<keyword evidence="1" id="KW-0732">Signal</keyword>
<keyword evidence="3" id="KW-1185">Reference proteome</keyword>
<dbReference type="OrthoDB" id="9204623at2"/>
<evidence type="ECO:0000313" key="3">
    <source>
        <dbReference type="Proteomes" id="UP000321548"/>
    </source>
</evidence>
<name>A0A5C8P1B8_9BURK</name>
<dbReference type="AlphaFoldDB" id="A0A5C8P1B8"/>
<feature type="signal peptide" evidence="1">
    <location>
        <begin position="1"/>
        <end position="20"/>
    </location>
</feature>
<comment type="caution">
    <text evidence="2">The sequence shown here is derived from an EMBL/GenBank/DDBJ whole genome shotgun (WGS) entry which is preliminary data.</text>
</comment>
<dbReference type="Pfam" id="PF20344">
    <property type="entry name" value="DUF6639"/>
    <property type="match status" value="1"/>
</dbReference>
<organism evidence="2 3">
    <name type="scientific">Zeimonas arvi</name>
    <dbReference type="NCBI Taxonomy" id="2498847"/>
    <lineage>
        <taxon>Bacteria</taxon>
        <taxon>Pseudomonadati</taxon>
        <taxon>Pseudomonadota</taxon>
        <taxon>Betaproteobacteria</taxon>
        <taxon>Burkholderiales</taxon>
        <taxon>Burkholderiaceae</taxon>
        <taxon>Zeimonas</taxon>
    </lineage>
</organism>
<feature type="chain" id="PRO_5022719911" evidence="1">
    <location>
        <begin position="21"/>
        <end position="225"/>
    </location>
</feature>